<reference evidence="6 8" key="1">
    <citation type="journal article" date="2016" name="Front. Microbiol.">
        <title>High-Level Heat Resistance of Spores of Bacillus amyloliquefaciens and Bacillus licheniformis Results from the Presence of a spoVA Operon in a Tn1546 Transposon.</title>
        <authorList>
            <person name="Berendsen E.M."/>
            <person name="Koning R.A."/>
            <person name="Boekhorst J."/>
            <person name="de Jong A."/>
            <person name="Kuipers O.P."/>
            <person name="Wells-Bennik M.H."/>
        </authorList>
    </citation>
    <scope>NUCLEOTIDE SEQUENCE [LARGE SCALE GENOMIC DNA]</scope>
    <source>
        <strain evidence="6 8">B4121</strain>
    </source>
</reference>
<dbReference type="Proteomes" id="UP000429980">
    <property type="component" value="Unassembled WGS sequence"/>
</dbReference>
<dbReference type="PRINTS" id="PR00502">
    <property type="entry name" value="NUDIXFAMILY"/>
</dbReference>
<comment type="cofactor">
    <cofactor evidence="1">
        <name>Mg(2+)</name>
        <dbReference type="ChEBI" id="CHEBI:18420"/>
    </cofactor>
</comment>
<protein>
    <submittedName>
        <fullName evidence="7">Phosphatase NudJ</fullName>
    </submittedName>
</protein>
<dbReference type="InterPro" id="IPR020084">
    <property type="entry name" value="NUDIX_hydrolase_CS"/>
</dbReference>
<dbReference type="PANTHER" id="PTHR43046:SF12">
    <property type="entry name" value="GDP-MANNOSE MANNOSYL HYDROLASE"/>
    <property type="match status" value="1"/>
</dbReference>
<dbReference type="EMBL" id="LKPO01000008">
    <property type="protein sequence ID" value="OLF95632.1"/>
    <property type="molecule type" value="Genomic_DNA"/>
</dbReference>
<dbReference type="Gene3D" id="3.90.79.10">
    <property type="entry name" value="Nucleoside Triphosphate Pyrophosphohydrolase"/>
    <property type="match status" value="1"/>
</dbReference>
<accession>A0A6I7U0E6</accession>
<evidence type="ECO:0000313" key="7">
    <source>
        <dbReference type="EMBL" id="TWL38324.1"/>
    </source>
</evidence>
<dbReference type="RefSeq" id="WP_025810498.1">
    <property type="nucleotide sequence ID" value="NZ_AP023088.1"/>
</dbReference>
<dbReference type="PROSITE" id="PS51462">
    <property type="entry name" value="NUDIX"/>
    <property type="match status" value="1"/>
</dbReference>
<feature type="domain" description="Nudix hydrolase" evidence="5">
    <location>
        <begin position="1"/>
        <end position="126"/>
    </location>
</feature>
<evidence type="ECO:0000256" key="1">
    <source>
        <dbReference type="ARBA" id="ARBA00001946"/>
    </source>
</evidence>
<keyword evidence="9" id="KW-1185">Reference proteome</keyword>
<dbReference type="AlphaFoldDB" id="A0A6I7U0E6"/>
<evidence type="ECO:0000259" key="5">
    <source>
        <dbReference type="PROSITE" id="PS51462"/>
    </source>
</evidence>
<dbReference type="SUPFAM" id="SSF55811">
    <property type="entry name" value="Nudix"/>
    <property type="match status" value="1"/>
</dbReference>
<dbReference type="PROSITE" id="PS00893">
    <property type="entry name" value="NUDIX_BOX"/>
    <property type="match status" value="1"/>
</dbReference>
<evidence type="ECO:0000256" key="4">
    <source>
        <dbReference type="RuleBase" id="RU003476"/>
    </source>
</evidence>
<dbReference type="InterPro" id="IPR000086">
    <property type="entry name" value="NUDIX_hydrolase_dom"/>
</dbReference>
<evidence type="ECO:0000313" key="8">
    <source>
        <dbReference type="Proteomes" id="UP000185604"/>
    </source>
</evidence>
<evidence type="ECO:0000313" key="6">
    <source>
        <dbReference type="EMBL" id="OLF95632.1"/>
    </source>
</evidence>
<dbReference type="GO" id="GO:0016787">
    <property type="term" value="F:hydrolase activity"/>
    <property type="evidence" value="ECO:0007669"/>
    <property type="project" value="UniProtKB-KW"/>
</dbReference>
<dbReference type="EMBL" id="NILF01000037">
    <property type="protein sequence ID" value="TWL38324.1"/>
    <property type="molecule type" value="Genomic_DNA"/>
</dbReference>
<name>A0A6I7U0E6_9BACI</name>
<comment type="similarity">
    <text evidence="4">Belongs to the Nudix hydrolase family.</text>
</comment>
<dbReference type="InterPro" id="IPR015797">
    <property type="entry name" value="NUDIX_hydrolase-like_dom_sf"/>
</dbReference>
<sequence length="137" mass="15621">MERVDVVYSFVEENGNILMVKNKKNQSWTLPGGKVEAGESLTEAAAREMKEETGYGIQPLDILAINEAIIGGEHVYFIVFRARITDRPDAITFDENIVEAKWMPLHEADRLLSVFHPNGIMHWLNREGAEYHHEGKK</sequence>
<proteinExistence type="inferred from homology"/>
<organism evidence="6 8">
    <name type="scientific">Bacillus paralicheniformis</name>
    <dbReference type="NCBI Taxonomy" id="1648923"/>
    <lineage>
        <taxon>Bacteria</taxon>
        <taxon>Bacillati</taxon>
        <taxon>Bacillota</taxon>
        <taxon>Bacilli</taxon>
        <taxon>Bacillales</taxon>
        <taxon>Bacillaceae</taxon>
        <taxon>Bacillus</taxon>
    </lineage>
</organism>
<keyword evidence="2 4" id="KW-0378">Hydrolase</keyword>
<evidence type="ECO:0000256" key="3">
    <source>
        <dbReference type="ARBA" id="ARBA00022842"/>
    </source>
</evidence>
<dbReference type="Pfam" id="PF00293">
    <property type="entry name" value="NUDIX"/>
    <property type="match status" value="1"/>
</dbReference>
<evidence type="ECO:0000313" key="9">
    <source>
        <dbReference type="Proteomes" id="UP000429980"/>
    </source>
</evidence>
<dbReference type="Proteomes" id="UP000185604">
    <property type="component" value="Unassembled WGS sequence"/>
</dbReference>
<dbReference type="InterPro" id="IPR020476">
    <property type="entry name" value="Nudix_hydrolase"/>
</dbReference>
<dbReference type="CDD" id="cd02883">
    <property type="entry name" value="NUDIX_Hydrolase"/>
    <property type="match status" value="1"/>
</dbReference>
<keyword evidence="3" id="KW-0460">Magnesium</keyword>
<comment type="caution">
    <text evidence="6">The sequence shown here is derived from an EMBL/GenBank/DDBJ whole genome shotgun (WGS) entry which is preliminary data.</text>
</comment>
<gene>
    <name evidence="6" type="ORF">B4121_1194</name>
    <name evidence="7" type="ORF">CHCC15381_2211</name>
</gene>
<evidence type="ECO:0000256" key="2">
    <source>
        <dbReference type="ARBA" id="ARBA00022801"/>
    </source>
</evidence>
<dbReference type="PANTHER" id="PTHR43046">
    <property type="entry name" value="GDP-MANNOSE MANNOSYL HYDROLASE"/>
    <property type="match status" value="1"/>
</dbReference>
<reference evidence="7 9" key="2">
    <citation type="submission" date="2019-06" db="EMBL/GenBank/DDBJ databases">
        <title>Genome sequence analysis of &gt;100 Bacillus licheniformis strains suggests intrinsic resistance to this species.</title>
        <authorList>
            <person name="Wels M."/>
            <person name="Siezen R.J."/>
            <person name="Johansen E."/>
            <person name="Stuer-Lauridsen B."/>
            <person name="Bjerre K."/>
            <person name="Nielsen B.K.K."/>
        </authorList>
    </citation>
    <scope>NUCLEOTIDE SEQUENCE [LARGE SCALE GENOMIC DNA]</scope>
    <source>
        <strain evidence="7 9">BAC-15381</strain>
    </source>
</reference>